<organism evidence="1 2">
    <name type="scientific">Heyndrickxia coagulans</name>
    <name type="common">Weizmannia coagulans</name>
    <dbReference type="NCBI Taxonomy" id="1398"/>
    <lineage>
        <taxon>Bacteria</taxon>
        <taxon>Bacillati</taxon>
        <taxon>Bacillota</taxon>
        <taxon>Bacilli</taxon>
        <taxon>Bacillales</taxon>
        <taxon>Bacillaceae</taxon>
        <taxon>Heyndrickxia</taxon>
    </lineage>
</organism>
<proteinExistence type="predicted"/>
<evidence type="ECO:0000313" key="1">
    <source>
        <dbReference type="EMBL" id="KYC65238.1"/>
    </source>
</evidence>
<comment type="caution">
    <text evidence="1">The sequence shown here is derived from an EMBL/GenBank/DDBJ whole genome shotgun (WGS) entry which is preliminary data.</text>
</comment>
<dbReference type="AlphaFoldDB" id="A0A150K7Q9"/>
<dbReference type="Proteomes" id="UP000075288">
    <property type="component" value="Unassembled WGS sequence"/>
</dbReference>
<protein>
    <submittedName>
        <fullName evidence="1">Uncharacterized protein</fullName>
    </submittedName>
</protein>
<dbReference type="EMBL" id="LQYG01000018">
    <property type="protein sequence ID" value="KYC65238.1"/>
    <property type="molecule type" value="Genomic_DNA"/>
</dbReference>
<name>A0A150K7Q9_HEYCO</name>
<sequence length="52" mass="5866">MSLSAKTGQQAARNFENRRQWQEANLLVLAFAFLKPEKTGTAGGNAAWCYRY</sequence>
<dbReference type="PATRIC" id="fig|1398.26.peg.1531"/>
<evidence type="ECO:0000313" key="2">
    <source>
        <dbReference type="Proteomes" id="UP000075288"/>
    </source>
</evidence>
<gene>
    <name evidence="1" type="ORF">B4098_0191</name>
</gene>
<reference evidence="1 2" key="1">
    <citation type="submission" date="2016-01" db="EMBL/GenBank/DDBJ databases">
        <title>Genome Sequences of Twelve Sporeforming Bacillus Species Isolated from Foods.</title>
        <authorList>
            <person name="Berendsen E.M."/>
            <person name="Wells-Bennik M.H."/>
            <person name="Krawcyk A.O."/>
            <person name="De Jong A."/>
            <person name="Holsappel S."/>
            <person name="Eijlander R.T."/>
            <person name="Kuipers O.P."/>
        </authorList>
    </citation>
    <scope>NUCLEOTIDE SEQUENCE [LARGE SCALE GENOMIC DNA]</scope>
    <source>
        <strain evidence="1 2">B4098</strain>
    </source>
</reference>
<accession>A0A150K7Q9</accession>